<dbReference type="InterPro" id="IPR001382">
    <property type="entry name" value="Glyco_hydro_47"/>
</dbReference>
<dbReference type="InterPro" id="IPR036026">
    <property type="entry name" value="Seven-hairpin_glycosidases"/>
</dbReference>
<evidence type="ECO:0000256" key="7">
    <source>
        <dbReference type="PIRSR" id="PIRSR601382-1"/>
    </source>
</evidence>
<evidence type="ECO:0000256" key="3">
    <source>
        <dbReference type="ARBA" id="ARBA00022729"/>
    </source>
</evidence>
<dbReference type="InterPro" id="IPR044865">
    <property type="entry name" value="MRH_dom"/>
</dbReference>
<dbReference type="OrthoDB" id="8118055at2759"/>
<dbReference type="SUPFAM" id="SSF48225">
    <property type="entry name" value="Seven-hairpin glycosidases"/>
    <property type="match status" value="1"/>
</dbReference>
<dbReference type="InterPro" id="IPR003137">
    <property type="entry name" value="PA_domain"/>
</dbReference>
<gene>
    <name evidence="13" type="ORF">TrCOL_g8929</name>
</gene>
<dbReference type="InterPro" id="IPR044674">
    <property type="entry name" value="EDEM1/2/3"/>
</dbReference>
<evidence type="ECO:0000259" key="12">
    <source>
        <dbReference type="PROSITE" id="PS51914"/>
    </source>
</evidence>
<dbReference type="GO" id="GO:0005975">
    <property type="term" value="P:carbohydrate metabolic process"/>
    <property type="evidence" value="ECO:0007669"/>
    <property type="project" value="InterPro"/>
</dbReference>
<evidence type="ECO:0000313" key="13">
    <source>
        <dbReference type="EMBL" id="GMI44794.1"/>
    </source>
</evidence>
<accession>A0A9W7GH47</accession>
<dbReference type="InterPro" id="IPR012341">
    <property type="entry name" value="6hp_glycosidase-like_sf"/>
</dbReference>
<protein>
    <recommendedName>
        <fullName evidence="9">alpha-1,2-Mannosidase</fullName>
        <ecNumber evidence="9">3.2.1.-</ecNumber>
    </recommendedName>
</protein>
<evidence type="ECO:0000256" key="2">
    <source>
        <dbReference type="ARBA" id="ARBA00007658"/>
    </source>
</evidence>
<evidence type="ECO:0000256" key="4">
    <source>
        <dbReference type="ARBA" id="ARBA00022824"/>
    </source>
</evidence>
<feature type="binding site" evidence="8">
    <location>
        <position position="682"/>
    </location>
    <ligand>
        <name>Ca(2+)</name>
        <dbReference type="ChEBI" id="CHEBI:29108"/>
    </ligand>
</feature>
<evidence type="ECO:0000256" key="1">
    <source>
        <dbReference type="ARBA" id="ARBA00004240"/>
    </source>
</evidence>
<keyword evidence="9" id="KW-0326">Glycosidase</keyword>
<comment type="caution">
    <text evidence="13">The sequence shown here is derived from an EMBL/GenBank/DDBJ whole genome shotgun (WGS) entry which is preliminary data.</text>
</comment>
<proteinExistence type="inferred from homology"/>
<dbReference type="InterPro" id="IPR009011">
    <property type="entry name" value="Man6P_isomerase_rcpt-bd_dom_sf"/>
</dbReference>
<dbReference type="GO" id="GO:0044322">
    <property type="term" value="C:endoplasmic reticulum quality control compartment"/>
    <property type="evidence" value="ECO:0007669"/>
    <property type="project" value="GOC"/>
</dbReference>
<feature type="coiled-coil region" evidence="10">
    <location>
        <begin position="696"/>
        <end position="723"/>
    </location>
</feature>
<dbReference type="Gene3D" id="1.50.10.10">
    <property type="match status" value="1"/>
</dbReference>
<feature type="active site" description="Proton donor" evidence="7">
    <location>
        <position position="558"/>
    </location>
</feature>
<comment type="similarity">
    <text evidence="2 9">Belongs to the glycosyl hydrolase 47 family.</text>
</comment>
<keyword evidence="10" id="KW-0175">Coiled coil</keyword>
<dbReference type="Pfam" id="PF02225">
    <property type="entry name" value="PA"/>
    <property type="match status" value="1"/>
</dbReference>
<evidence type="ECO:0000256" key="6">
    <source>
        <dbReference type="ARBA" id="ARBA00023180"/>
    </source>
</evidence>
<dbReference type="Gene3D" id="3.50.30.30">
    <property type="match status" value="1"/>
</dbReference>
<feature type="domain" description="MRH" evidence="12">
    <location>
        <begin position="1"/>
        <end position="146"/>
    </location>
</feature>
<dbReference type="PRINTS" id="PR00747">
    <property type="entry name" value="GLYHDRLASE47"/>
</dbReference>
<dbReference type="PROSITE" id="PS51914">
    <property type="entry name" value="MRH"/>
    <property type="match status" value="1"/>
</dbReference>
<keyword evidence="8" id="KW-0106">Calcium</keyword>
<dbReference type="GO" id="GO:0004571">
    <property type="term" value="F:mannosyl-oligosaccharide 1,2-alpha-mannosidase activity"/>
    <property type="evidence" value="ECO:0007669"/>
    <property type="project" value="InterPro"/>
</dbReference>
<dbReference type="PANTHER" id="PTHR45679:SF6">
    <property type="entry name" value="ER DEGRADATION-ENHANCING ALPHA-MANNOSIDASE-LIKE PROTEIN 2"/>
    <property type="match status" value="1"/>
</dbReference>
<organism evidence="13 14">
    <name type="scientific">Triparma columacea</name>
    <dbReference type="NCBI Taxonomy" id="722753"/>
    <lineage>
        <taxon>Eukaryota</taxon>
        <taxon>Sar</taxon>
        <taxon>Stramenopiles</taxon>
        <taxon>Ochrophyta</taxon>
        <taxon>Bolidophyceae</taxon>
        <taxon>Parmales</taxon>
        <taxon>Triparmaceae</taxon>
        <taxon>Triparma</taxon>
    </lineage>
</organism>
<name>A0A9W7GH47_9STRA</name>
<comment type="cofactor">
    <cofactor evidence="8">
        <name>Ca(2+)</name>
        <dbReference type="ChEBI" id="CHEBI:29108"/>
    </cofactor>
</comment>
<keyword evidence="9" id="KW-0378">Hydrolase</keyword>
<dbReference type="Pfam" id="PF01532">
    <property type="entry name" value="Glyco_hydro_47"/>
    <property type="match status" value="1"/>
</dbReference>
<keyword evidence="6" id="KW-0325">Glycoprotein</keyword>
<keyword evidence="5" id="KW-1015">Disulfide bond</keyword>
<keyword evidence="14" id="KW-1185">Reference proteome</keyword>
<dbReference type="EMBL" id="BRYA01000226">
    <property type="protein sequence ID" value="GMI44794.1"/>
    <property type="molecule type" value="Genomic_DNA"/>
</dbReference>
<feature type="region of interest" description="Disordered" evidence="11">
    <location>
        <begin position="169"/>
        <end position="190"/>
    </location>
</feature>
<dbReference type="CDD" id="cd00538">
    <property type="entry name" value="PA"/>
    <property type="match status" value="1"/>
</dbReference>
<evidence type="ECO:0000256" key="9">
    <source>
        <dbReference type="RuleBase" id="RU361193"/>
    </source>
</evidence>
<feature type="active site" evidence="7">
    <location>
        <position position="590"/>
    </location>
</feature>
<dbReference type="GO" id="GO:0016020">
    <property type="term" value="C:membrane"/>
    <property type="evidence" value="ECO:0007669"/>
    <property type="project" value="InterPro"/>
</dbReference>
<dbReference type="EC" id="3.2.1.-" evidence="9"/>
<reference evidence="14" key="1">
    <citation type="journal article" date="2023" name="Commun. Biol.">
        <title>Genome analysis of Parmales, the sister group of diatoms, reveals the evolutionary specialization of diatoms from phago-mixotrophs to photoautotrophs.</title>
        <authorList>
            <person name="Ban H."/>
            <person name="Sato S."/>
            <person name="Yoshikawa S."/>
            <person name="Yamada K."/>
            <person name="Nakamura Y."/>
            <person name="Ichinomiya M."/>
            <person name="Sato N."/>
            <person name="Blanc-Mathieu R."/>
            <person name="Endo H."/>
            <person name="Kuwata A."/>
            <person name="Ogata H."/>
        </authorList>
    </citation>
    <scope>NUCLEOTIDE SEQUENCE [LARGE SCALE GENOMIC DNA]</scope>
</reference>
<keyword evidence="4" id="KW-0256">Endoplasmic reticulum</keyword>
<evidence type="ECO:0000256" key="10">
    <source>
        <dbReference type="SAM" id="Coils"/>
    </source>
</evidence>
<evidence type="ECO:0000256" key="8">
    <source>
        <dbReference type="PIRSR" id="PIRSR601382-2"/>
    </source>
</evidence>
<feature type="active site" evidence="7">
    <location>
        <position position="463"/>
    </location>
</feature>
<dbReference type="GO" id="GO:0005509">
    <property type="term" value="F:calcium ion binding"/>
    <property type="evidence" value="ECO:0007669"/>
    <property type="project" value="InterPro"/>
</dbReference>
<sequence>MYYDTKPAGGHWSYSLCPLSNITQFRTSLQPCDLLNSPGERVKDRRGGREWSNDYKFGQQSEGEHINLGTFRKESDKGRESIIEVYEGGDICDTGEMRRTDVRYGCCEEGEGGGEDEGERKWIKGVEEVETCVYIVKVCDVDVCEMRERQGEGNEEETKTAEYHEVKKARTQTGTPHAHPPQGKVSRMGAARKISNREKVRKMFTHGYDSYMKYGAPNSEVKPISCKGQLFDLSRTKYLTLIDSMDLLIIMGNYTEFARSVERVRYEGSNTIWMEETGLFAVDQNVSVFETSIRSLGGLLSSHLMALRFIPDGAIPLHHVFDSNSLVRDDWSFPDNSTSSDSSSVEKHWSYDGSLLTLAQDLADRLLPAFETSTGIPYGTVNLVKGVPKGETTIASLAGGGSMTLEFELLTRLTGEPVYGFVAMRAVKSLWRRRSSLGLLGKHIDVVSGRWVESVSGIGSNSDSFYEYLGKYAYLYDDDEAWTMFQDAMLAVSEHCKDGPYYADVDMEKGGKGGLRRRFESLAAFMPGLLSMVGETQEAVMSLNAMLKVRSVYGFLPERFDYGKWEVEGGEKSRLSSNDGGAGKHPLRPELFESLYFVNRATRNMEDGGWLYVAENYIDLLESKVKTKCGYASIDDVVKLKLSDNMPSYFLSETLKYLYLTFDDDNILHVDEDMGQSWVFTTEAHPIHFVNKGEAVVETKTRVKEHKKEIIKARERIRETEKVTENEYWEEGGEVGGPFEEGYSSFTGDDNTVVVHDSHANPVLTWNWSRRRVKPSGAIKGAAPRLSCPNLANRKYWTLQAGLGLGYQTIADFAEEGGIDMCPVDGRGGAKSPAPKMWNAPAEDVTVRHFVEGLGTFEITSYTDGYLVSKVQETDGEEEEKIEINLIGVLVRDEPEEYVQVHVSYGGRVHATVADMNGNAYDCRININSVSRNEYCPCTVAGFGRTRLSTIGPGQMAVGKFTGGENLAAGQGFDTGCEKDFGPGSGIKVVSRGSCTFEEKAQNAHGWAGLIVVNNNENRFVMAGMEGMGDGKTVLTKKEKEEKETRQRAYPLTVMVGSADGDKIRNRVGYINITKQNNQNIFIEAPENTEGLKYPGIKNQRGFNKQRWPVVQTEKQAVQVLGRMRNWGLRIVRNEGAEKYDLFIIKVEGGGEEGGGEG</sequence>
<keyword evidence="3" id="KW-0732">Signal</keyword>
<evidence type="ECO:0000313" key="14">
    <source>
        <dbReference type="Proteomes" id="UP001165065"/>
    </source>
</evidence>
<dbReference type="AlphaFoldDB" id="A0A9W7GH47"/>
<dbReference type="Gene3D" id="2.70.130.10">
    <property type="entry name" value="Mannose-6-phosphate receptor binding domain"/>
    <property type="match status" value="1"/>
</dbReference>
<evidence type="ECO:0000256" key="11">
    <source>
        <dbReference type="SAM" id="MobiDB-lite"/>
    </source>
</evidence>
<comment type="subcellular location">
    <subcellularLocation>
        <location evidence="1">Endoplasmic reticulum</location>
    </subcellularLocation>
</comment>
<keyword evidence="8" id="KW-0479">Metal-binding</keyword>
<dbReference type="GO" id="GO:1904380">
    <property type="term" value="P:endoplasmic reticulum mannose trimming"/>
    <property type="evidence" value="ECO:0007669"/>
    <property type="project" value="InterPro"/>
</dbReference>
<feature type="active site" description="Proton donor" evidence="7">
    <location>
        <position position="290"/>
    </location>
</feature>
<dbReference type="Proteomes" id="UP001165065">
    <property type="component" value="Unassembled WGS sequence"/>
</dbReference>
<dbReference type="PANTHER" id="PTHR45679">
    <property type="entry name" value="ER DEGRADATION-ENHANCING ALPHA-MANNOSIDASE-LIKE PROTEIN 2"/>
    <property type="match status" value="1"/>
</dbReference>
<evidence type="ECO:0000256" key="5">
    <source>
        <dbReference type="ARBA" id="ARBA00023157"/>
    </source>
</evidence>